<reference evidence="1 2" key="1">
    <citation type="submission" date="2019-11" db="EMBL/GenBank/DDBJ databases">
        <title>P. haliotis isolates from Z. marina roots.</title>
        <authorList>
            <person name="Cohen M."/>
            <person name="Jospin G."/>
            <person name="Eisen J.A."/>
            <person name="Coil D.A."/>
        </authorList>
    </citation>
    <scope>NUCLEOTIDE SEQUENCE [LARGE SCALE GENOMIC DNA]</scope>
    <source>
        <strain evidence="1 2">UCD-MCMsp1aY</strain>
    </source>
</reference>
<accession>A0A6N8FEX3</accession>
<proteinExistence type="predicted"/>
<dbReference type="Proteomes" id="UP000439994">
    <property type="component" value="Unassembled WGS sequence"/>
</dbReference>
<name>A0A6N8FEX3_9GAMM</name>
<dbReference type="EMBL" id="WOCD01000005">
    <property type="protein sequence ID" value="MUH73707.1"/>
    <property type="molecule type" value="Genomic_DNA"/>
</dbReference>
<dbReference type="RefSeq" id="WP_155697108.1">
    <property type="nucleotide sequence ID" value="NZ_WOCD01000005.1"/>
</dbReference>
<keyword evidence="2" id="KW-1185">Reference proteome</keyword>
<comment type="caution">
    <text evidence="1">The sequence shown here is derived from an EMBL/GenBank/DDBJ whole genome shotgun (WGS) entry which is preliminary data.</text>
</comment>
<sequence length="261" mass="29222">MKFLLKLFSVCVFFVLLIVIAAISLKPITLTNQTLTPIQVAAAKHSLQRLLTELKKESDHINIVLYQTELDALSDLAAHTINNANFENYISAQTYTTAVSYNLSQLFKVQQQDFYINAYCSMSQQDSKFSVEHCKLGSIPIPQFIAEPLLFGALKHYLPSDSAQLAQHLFEQFSIQPNALALSASRPPLLITKVRESLNSIKQQATDFAVGAKFNTDKFYEYISVLENNKNNSNQLAYFIGLLFEKARSNMIAQPSLSAVS</sequence>
<organism evidence="1 2">
    <name type="scientific">Psychrosphaera haliotis</name>
    <dbReference type="NCBI Taxonomy" id="555083"/>
    <lineage>
        <taxon>Bacteria</taxon>
        <taxon>Pseudomonadati</taxon>
        <taxon>Pseudomonadota</taxon>
        <taxon>Gammaproteobacteria</taxon>
        <taxon>Alteromonadales</taxon>
        <taxon>Pseudoalteromonadaceae</taxon>
        <taxon>Psychrosphaera</taxon>
    </lineage>
</organism>
<evidence type="ECO:0000313" key="1">
    <source>
        <dbReference type="EMBL" id="MUH73707.1"/>
    </source>
</evidence>
<protein>
    <submittedName>
        <fullName evidence="1">Uncharacterized protein</fullName>
    </submittedName>
</protein>
<dbReference type="AlphaFoldDB" id="A0A6N8FEX3"/>
<gene>
    <name evidence="1" type="ORF">GNP35_15140</name>
</gene>
<evidence type="ECO:0000313" key="2">
    <source>
        <dbReference type="Proteomes" id="UP000439994"/>
    </source>
</evidence>